<feature type="region of interest" description="Disordered" evidence="1">
    <location>
        <begin position="1"/>
        <end position="74"/>
    </location>
</feature>
<evidence type="ECO:0000313" key="3">
    <source>
        <dbReference type="Proteomes" id="UP001221898"/>
    </source>
</evidence>
<dbReference type="EMBL" id="JAINUG010000224">
    <property type="protein sequence ID" value="KAJ8386653.1"/>
    <property type="molecule type" value="Genomic_DNA"/>
</dbReference>
<keyword evidence="3" id="KW-1185">Reference proteome</keyword>
<proteinExistence type="predicted"/>
<reference evidence="2" key="1">
    <citation type="journal article" date="2023" name="Science">
        <title>Genome structures resolve the early diversification of teleost fishes.</title>
        <authorList>
            <person name="Parey E."/>
            <person name="Louis A."/>
            <person name="Montfort J."/>
            <person name="Bouchez O."/>
            <person name="Roques C."/>
            <person name="Iampietro C."/>
            <person name="Lluch J."/>
            <person name="Castinel A."/>
            <person name="Donnadieu C."/>
            <person name="Desvignes T."/>
            <person name="Floi Bucao C."/>
            <person name="Jouanno E."/>
            <person name="Wen M."/>
            <person name="Mejri S."/>
            <person name="Dirks R."/>
            <person name="Jansen H."/>
            <person name="Henkel C."/>
            <person name="Chen W.J."/>
            <person name="Zahm M."/>
            <person name="Cabau C."/>
            <person name="Klopp C."/>
            <person name="Thompson A.W."/>
            <person name="Robinson-Rechavi M."/>
            <person name="Braasch I."/>
            <person name="Lecointre G."/>
            <person name="Bobe J."/>
            <person name="Postlethwait J.H."/>
            <person name="Berthelot C."/>
            <person name="Roest Crollius H."/>
            <person name="Guiguen Y."/>
        </authorList>
    </citation>
    <scope>NUCLEOTIDE SEQUENCE</scope>
    <source>
        <strain evidence="2">NC1722</strain>
    </source>
</reference>
<comment type="caution">
    <text evidence="2">The sequence shown here is derived from an EMBL/GenBank/DDBJ whole genome shotgun (WGS) entry which is preliminary data.</text>
</comment>
<protein>
    <submittedName>
        <fullName evidence="2">Uncharacterized protein</fullName>
    </submittedName>
</protein>
<sequence length="112" mass="11993">MGPQPAGSLGKQSRRPSNGPGRSAPPAEGDVTPPNCPRVPGGGPALNSGSLRSQKRRQERRYRSAFPKNNAPGDCLAVPADQRHADIYSEGKPPPPPELFLLLLPQNHSIWD</sequence>
<dbReference type="Proteomes" id="UP001221898">
    <property type="component" value="Unassembled WGS sequence"/>
</dbReference>
<gene>
    <name evidence="2" type="ORF">AAFF_G00167690</name>
</gene>
<organism evidence="2 3">
    <name type="scientific">Aldrovandia affinis</name>
    <dbReference type="NCBI Taxonomy" id="143900"/>
    <lineage>
        <taxon>Eukaryota</taxon>
        <taxon>Metazoa</taxon>
        <taxon>Chordata</taxon>
        <taxon>Craniata</taxon>
        <taxon>Vertebrata</taxon>
        <taxon>Euteleostomi</taxon>
        <taxon>Actinopterygii</taxon>
        <taxon>Neopterygii</taxon>
        <taxon>Teleostei</taxon>
        <taxon>Notacanthiformes</taxon>
        <taxon>Halosauridae</taxon>
        <taxon>Aldrovandia</taxon>
    </lineage>
</organism>
<evidence type="ECO:0000313" key="2">
    <source>
        <dbReference type="EMBL" id="KAJ8386653.1"/>
    </source>
</evidence>
<evidence type="ECO:0000256" key="1">
    <source>
        <dbReference type="SAM" id="MobiDB-lite"/>
    </source>
</evidence>
<name>A0AAD7W7W9_9TELE</name>
<accession>A0AAD7W7W9</accession>
<dbReference type="AlphaFoldDB" id="A0AAD7W7W9"/>